<evidence type="ECO:0000256" key="1">
    <source>
        <dbReference type="SAM" id="MobiDB-lite"/>
    </source>
</evidence>
<dbReference type="OrthoDB" id="10584785at2759"/>
<reference evidence="2 3" key="2">
    <citation type="journal article" date="2021" name="Genomics">
        <title>High-quality reference genome for Clonorchis sinensis.</title>
        <authorList>
            <person name="Young N.D."/>
            <person name="Stroehlein A.J."/>
            <person name="Kinkar L."/>
            <person name="Wang T."/>
            <person name="Sohn W.M."/>
            <person name="Chang B.C.H."/>
            <person name="Kaur P."/>
            <person name="Weisz D."/>
            <person name="Dudchenko O."/>
            <person name="Aiden E.L."/>
            <person name="Korhonen P.K."/>
            <person name="Gasser R.B."/>
        </authorList>
    </citation>
    <scope>NUCLEOTIDE SEQUENCE [LARGE SCALE GENOMIC DNA]</scope>
    <source>
        <strain evidence="2">Cs-k2</strain>
    </source>
</reference>
<dbReference type="InParanoid" id="A0A3R7F7M2"/>
<protein>
    <submittedName>
        <fullName evidence="2">Uncharacterized protein</fullName>
    </submittedName>
</protein>
<feature type="compositionally biased region" description="Polar residues" evidence="1">
    <location>
        <begin position="1"/>
        <end position="16"/>
    </location>
</feature>
<name>A0A3R7F7M2_CLOSI</name>
<comment type="caution">
    <text evidence="2">The sequence shown here is derived from an EMBL/GenBank/DDBJ whole genome shotgun (WGS) entry which is preliminary data.</text>
</comment>
<feature type="region of interest" description="Disordered" evidence="1">
    <location>
        <begin position="1"/>
        <end position="32"/>
    </location>
</feature>
<reference evidence="2 3" key="1">
    <citation type="journal article" date="2018" name="Biotechnol. Adv.">
        <title>Improved genomic resources and new bioinformatic workflow for the carcinogenic parasite Clonorchis sinensis: Biotechnological implications.</title>
        <authorList>
            <person name="Wang D."/>
            <person name="Korhonen P.K."/>
            <person name="Gasser R.B."/>
            <person name="Young N.D."/>
        </authorList>
    </citation>
    <scope>NUCLEOTIDE SEQUENCE [LARGE SCALE GENOMIC DNA]</scope>
    <source>
        <strain evidence="2">Cs-k2</strain>
    </source>
</reference>
<evidence type="ECO:0000313" key="3">
    <source>
        <dbReference type="Proteomes" id="UP000286415"/>
    </source>
</evidence>
<organism evidence="2 3">
    <name type="scientific">Clonorchis sinensis</name>
    <name type="common">Chinese liver fluke</name>
    <dbReference type="NCBI Taxonomy" id="79923"/>
    <lineage>
        <taxon>Eukaryota</taxon>
        <taxon>Metazoa</taxon>
        <taxon>Spiralia</taxon>
        <taxon>Lophotrochozoa</taxon>
        <taxon>Platyhelminthes</taxon>
        <taxon>Trematoda</taxon>
        <taxon>Digenea</taxon>
        <taxon>Opisthorchiida</taxon>
        <taxon>Opisthorchiata</taxon>
        <taxon>Opisthorchiidae</taxon>
        <taxon>Clonorchis</taxon>
    </lineage>
</organism>
<gene>
    <name evidence="2" type="ORF">CSKR_104971</name>
</gene>
<keyword evidence="3" id="KW-1185">Reference proteome</keyword>
<dbReference type="Proteomes" id="UP000286415">
    <property type="component" value="Unassembled WGS sequence"/>
</dbReference>
<evidence type="ECO:0000313" key="2">
    <source>
        <dbReference type="EMBL" id="KAG5442524.1"/>
    </source>
</evidence>
<sequence>MNQLTSTHTTSAQNQPHQHRCPTGVSGATSVGPRRLTDKYQRELFVCVLHILSVLTEDQLISLYRNFTSQERIHFLTILKSCQASSLSHAKMMCF</sequence>
<accession>A0A3R7F7M2</accession>
<proteinExistence type="predicted"/>
<dbReference type="EMBL" id="NIRI02000058">
    <property type="protein sequence ID" value="KAG5442524.1"/>
    <property type="molecule type" value="Genomic_DNA"/>
</dbReference>
<dbReference type="AlphaFoldDB" id="A0A3R7F7M2"/>
<dbReference type="STRING" id="79923.A0A3R7F7M2"/>